<evidence type="ECO:0000313" key="1">
    <source>
        <dbReference type="EMBL" id="GAI75392.1"/>
    </source>
</evidence>
<name>X1R3S9_9ZZZZ</name>
<dbReference type="EMBL" id="BARW01009042">
    <property type="protein sequence ID" value="GAI75392.1"/>
    <property type="molecule type" value="Genomic_DNA"/>
</dbReference>
<organism evidence="1">
    <name type="scientific">marine sediment metagenome</name>
    <dbReference type="NCBI Taxonomy" id="412755"/>
    <lineage>
        <taxon>unclassified sequences</taxon>
        <taxon>metagenomes</taxon>
        <taxon>ecological metagenomes</taxon>
    </lineage>
</organism>
<gene>
    <name evidence="1" type="ORF">S12H4_18329</name>
</gene>
<dbReference type="AlphaFoldDB" id="X1R3S9"/>
<reference evidence="1" key="1">
    <citation type="journal article" date="2014" name="Front. Microbiol.">
        <title>High frequency of phylogenetically diverse reductive dehalogenase-homologous genes in deep subseafloor sedimentary metagenomes.</title>
        <authorList>
            <person name="Kawai M."/>
            <person name="Futagami T."/>
            <person name="Toyoda A."/>
            <person name="Takaki Y."/>
            <person name="Nishi S."/>
            <person name="Hori S."/>
            <person name="Arai W."/>
            <person name="Tsubouchi T."/>
            <person name="Morono Y."/>
            <person name="Uchiyama I."/>
            <person name="Ito T."/>
            <person name="Fujiyama A."/>
            <person name="Inagaki F."/>
            <person name="Takami H."/>
        </authorList>
    </citation>
    <scope>NUCLEOTIDE SEQUENCE</scope>
    <source>
        <strain evidence="1">Expedition CK06-06</strain>
    </source>
</reference>
<proteinExistence type="predicted"/>
<comment type="caution">
    <text evidence="1">The sequence shown here is derived from an EMBL/GenBank/DDBJ whole genome shotgun (WGS) entry which is preliminary data.</text>
</comment>
<sequence>MLVKADHDNSARPVKRHTLEESLEADPQMAVALLVLKSKLIEAGLLVSSVN</sequence>
<protein>
    <submittedName>
        <fullName evidence="1">Uncharacterized protein</fullName>
    </submittedName>
</protein>
<accession>X1R3S9</accession>